<evidence type="ECO:0000313" key="3">
    <source>
        <dbReference type="Proteomes" id="UP001596072"/>
    </source>
</evidence>
<feature type="domain" description="Mycothiol-dependent maleylpyruvate isomerase metal-binding" evidence="1">
    <location>
        <begin position="15"/>
        <end position="129"/>
    </location>
</feature>
<keyword evidence="3" id="KW-1185">Reference proteome</keyword>
<comment type="caution">
    <text evidence="2">The sequence shown here is derived from an EMBL/GenBank/DDBJ whole genome shotgun (WGS) entry which is preliminary data.</text>
</comment>
<accession>A0ABW0ZGU5</accession>
<evidence type="ECO:0000313" key="2">
    <source>
        <dbReference type="EMBL" id="MFC5730220.1"/>
    </source>
</evidence>
<dbReference type="NCBIfam" id="TIGR03086">
    <property type="entry name" value="TIGR03086 family metal-binding protein"/>
    <property type="match status" value="1"/>
</dbReference>
<proteinExistence type="predicted"/>
<dbReference type="NCBIfam" id="TIGR03083">
    <property type="entry name" value="maleylpyruvate isomerase family mycothiol-dependent enzyme"/>
    <property type="match status" value="1"/>
</dbReference>
<dbReference type="InterPro" id="IPR017517">
    <property type="entry name" value="Maleyloyr_isom"/>
</dbReference>
<gene>
    <name evidence="2" type="ORF">ACFPQB_14955</name>
</gene>
<dbReference type="InterPro" id="IPR034660">
    <property type="entry name" value="DinB/YfiT-like"/>
</dbReference>
<evidence type="ECO:0000259" key="1">
    <source>
        <dbReference type="Pfam" id="PF11716"/>
    </source>
</evidence>
<sequence>MTIPTSPAEEHRVVAAGFTARARNVPSSAWDAPAPVEGWVARDVVRHLVDWFPAFLADGSDIRLQPGPSVDDAPVAAWEHHAASVQAVLEAPAAEDKTFAHPRLPEMPLPQAVSRFYTADVFMHTWDLARATGQDDALDEERCRMLLEGMEPMDEMLRRSGQYGARVPVPDDAGWQARLIGFIGRDPDWRPPA</sequence>
<dbReference type="Gene3D" id="1.20.120.450">
    <property type="entry name" value="dinb family like domain"/>
    <property type="match status" value="1"/>
</dbReference>
<dbReference type="InterPro" id="IPR017520">
    <property type="entry name" value="CHP03086"/>
</dbReference>
<dbReference type="Pfam" id="PF11716">
    <property type="entry name" value="MDMPI_N"/>
    <property type="match status" value="1"/>
</dbReference>
<dbReference type="InterPro" id="IPR024344">
    <property type="entry name" value="MDMPI_metal-binding"/>
</dbReference>
<dbReference type="SUPFAM" id="SSF109854">
    <property type="entry name" value="DinB/YfiT-like putative metalloenzymes"/>
    <property type="match status" value="1"/>
</dbReference>
<dbReference type="RefSeq" id="WP_168798387.1">
    <property type="nucleotide sequence ID" value="NZ_JBHSNS010000007.1"/>
</dbReference>
<name>A0ABW0ZGU5_9ACTN</name>
<organism evidence="2 3">
    <name type="scientific">Nocardioides vastitatis</name>
    <dbReference type="NCBI Taxonomy" id="2568655"/>
    <lineage>
        <taxon>Bacteria</taxon>
        <taxon>Bacillati</taxon>
        <taxon>Actinomycetota</taxon>
        <taxon>Actinomycetes</taxon>
        <taxon>Propionibacteriales</taxon>
        <taxon>Nocardioidaceae</taxon>
        <taxon>Nocardioides</taxon>
    </lineage>
</organism>
<dbReference type="Proteomes" id="UP001596072">
    <property type="component" value="Unassembled WGS sequence"/>
</dbReference>
<dbReference type="EMBL" id="JBHSNS010000007">
    <property type="protein sequence ID" value="MFC5730220.1"/>
    <property type="molecule type" value="Genomic_DNA"/>
</dbReference>
<reference evidence="3" key="1">
    <citation type="journal article" date="2019" name="Int. J. Syst. Evol. Microbiol.">
        <title>The Global Catalogue of Microorganisms (GCM) 10K type strain sequencing project: providing services to taxonomists for standard genome sequencing and annotation.</title>
        <authorList>
            <consortium name="The Broad Institute Genomics Platform"/>
            <consortium name="The Broad Institute Genome Sequencing Center for Infectious Disease"/>
            <person name="Wu L."/>
            <person name="Ma J."/>
        </authorList>
    </citation>
    <scope>NUCLEOTIDE SEQUENCE [LARGE SCALE GENOMIC DNA]</scope>
    <source>
        <strain evidence="3">YIM 94188</strain>
    </source>
</reference>
<protein>
    <submittedName>
        <fullName evidence="2">TIGR03086 family metal-binding protein</fullName>
    </submittedName>
</protein>